<dbReference type="InterPro" id="IPR056125">
    <property type="entry name" value="DUF7708"/>
</dbReference>
<dbReference type="PANTHER" id="PTHR40619">
    <property type="entry name" value="FUNGAL STAND N-TERMINAL GOODBYE DOMAIN-CONTAINING PROTEIN"/>
    <property type="match status" value="1"/>
</dbReference>
<dbReference type="EMBL" id="KZ559150">
    <property type="protein sequence ID" value="PLB36596.1"/>
    <property type="molecule type" value="Genomic_DNA"/>
</dbReference>
<dbReference type="RefSeq" id="XP_024670608.1">
    <property type="nucleotide sequence ID" value="XM_024816675.1"/>
</dbReference>
<sequence length="622" mass="70684">MKAEQEEPNNMLVQAVSSTIRKQDEEDLCDRRQVWEWSKWLKFGESTDDVDLKRLENGRERIVETWQRFREHHHENPSANSSLGFQEVPNINMLREIVGNAQVEWETRRGKGFGKVKSYMSDFLESMNDHSYLFKFIPAGDKYISLITGVVSSVVKTCVNYKRIAEGFFSALVDLSGDLRLVQKKTDIWDSPDIRRLVVDYYVMVFQFLCSAMSWFSRPLHRYRSMIDKNFFDNEVKGLVDGMKATVARIRDEAAHLAERQVQQIKDGVDRVLDSLSPRTNDAAGRFLHLQIVGCGSRDDDQGTIEGKLHHFGQLVGTCSIKALQDVEANFEYDMHSRDKHGKKESSRKFGVVEEDASETEAFSDETWTRYDIQKTTLSLSTYTEDGREEISNALRGISMPLLPQEVLDAIKRWIGSPQSRIIWIEGLPSYSYGSNLSLTAMQLCTISMRAQIPCVSFFCKPSYKFASVPHASLTTQEASVVALLYSVTAQLARLIPADFQGSPDLYQQQFQLLDGSIKSASIALRIIQDLLIHVPPSIIWIIDGLQLAESRSTIQILDEFVAMLRDQENRRTSKVCFTTDGNSHVMLPAIRVDERVDASRMALAGQQLPGGGDIFTELNRW</sequence>
<evidence type="ECO:0000313" key="3">
    <source>
        <dbReference type="Proteomes" id="UP000234585"/>
    </source>
</evidence>
<dbReference type="OrthoDB" id="4840035at2759"/>
<dbReference type="Pfam" id="PF24809">
    <property type="entry name" value="DUF7708"/>
    <property type="match status" value="1"/>
</dbReference>
<name>A0A2I2F7K2_ASPCN</name>
<dbReference type="GeneID" id="36523835"/>
<dbReference type="PANTHER" id="PTHR40619:SF3">
    <property type="entry name" value="FUNGAL STAND N-TERMINAL GOODBYE DOMAIN-CONTAINING PROTEIN"/>
    <property type="match status" value="1"/>
</dbReference>
<dbReference type="Proteomes" id="UP000234585">
    <property type="component" value="Unassembled WGS sequence"/>
</dbReference>
<feature type="domain" description="DUF7708" evidence="1">
    <location>
        <begin position="138"/>
        <end position="258"/>
    </location>
</feature>
<dbReference type="STRING" id="41067.A0A2I2F7K2"/>
<keyword evidence="3" id="KW-1185">Reference proteome</keyword>
<accession>A0A2I2F7K2</accession>
<dbReference type="AlphaFoldDB" id="A0A2I2F7K2"/>
<reference evidence="2 3" key="1">
    <citation type="submission" date="2017-12" db="EMBL/GenBank/DDBJ databases">
        <authorList>
            <consortium name="DOE Joint Genome Institute"/>
            <person name="Haridas S."/>
            <person name="Kjaerbolling I."/>
            <person name="Vesth T.C."/>
            <person name="Frisvad J.C."/>
            <person name="Nybo J.L."/>
            <person name="Theobald S."/>
            <person name="Kuo A."/>
            <person name="Bowyer P."/>
            <person name="Matsuda Y."/>
            <person name="Mondo S."/>
            <person name="Lyhne E.K."/>
            <person name="Kogle M.E."/>
            <person name="Clum A."/>
            <person name="Lipzen A."/>
            <person name="Salamov A."/>
            <person name="Ngan C.Y."/>
            <person name="Daum C."/>
            <person name="Chiniquy J."/>
            <person name="Barry K."/>
            <person name="LaButti K."/>
            <person name="Simmons B.A."/>
            <person name="Magnuson J.K."/>
            <person name="Mortensen U.H."/>
            <person name="Larsen T.O."/>
            <person name="Grigoriev I.V."/>
            <person name="Baker S.E."/>
            <person name="Andersen M.R."/>
            <person name="Nordberg H.P."/>
            <person name="Cantor M.N."/>
            <person name="Hua S.X."/>
        </authorList>
    </citation>
    <scope>NUCLEOTIDE SEQUENCE [LARGE SCALE GENOMIC DNA]</scope>
    <source>
        <strain evidence="2 3">CBS 102.13</strain>
    </source>
</reference>
<evidence type="ECO:0000313" key="2">
    <source>
        <dbReference type="EMBL" id="PLB36596.1"/>
    </source>
</evidence>
<gene>
    <name evidence="2" type="ORF">BDW47DRAFT_127175</name>
</gene>
<proteinExistence type="predicted"/>
<protein>
    <recommendedName>
        <fullName evidence="1">DUF7708 domain-containing protein</fullName>
    </recommendedName>
</protein>
<organism evidence="2 3">
    <name type="scientific">Aspergillus candidus</name>
    <dbReference type="NCBI Taxonomy" id="41067"/>
    <lineage>
        <taxon>Eukaryota</taxon>
        <taxon>Fungi</taxon>
        <taxon>Dikarya</taxon>
        <taxon>Ascomycota</taxon>
        <taxon>Pezizomycotina</taxon>
        <taxon>Eurotiomycetes</taxon>
        <taxon>Eurotiomycetidae</taxon>
        <taxon>Eurotiales</taxon>
        <taxon>Aspergillaceae</taxon>
        <taxon>Aspergillus</taxon>
        <taxon>Aspergillus subgen. Circumdati</taxon>
    </lineage>
</organism>
<evidence type="ECO:0000259" key="1">
    <source>
        <dbReference type="Pfam" id="PF24809"/>
    </source>
</evidence>